<dbReference type="AlphaFoldDB" id="A0A0W0EWK6"/>
<sequence length="395" mass="45436">MSSSRDRVEDTYERQNDQRLDELHSKIRTLRGITTDIHDDVERQNLMLDDTGNTFTSFDIEALVLSGELFNGQSRSSSPARSESPSSDKGWHDEELAEFESNNEKVKNVPPEAQQESIGMGPGRTGVKGVIRDRDEAVEMNRQKRSREMEEMRKKMEKSSLGGKTFLEEEREKPAGEKVDELIAKEREKERFDVFGRTRENKFGHLREVGVHNFVAAVEKEEKGIWVVVHLYEPSLDRCYSLDETLARLARMYPNTKFLRCRASALGFASLNSGNKSTSLKISRPSRPIRDDDDDPYDEKGYKDADDDYNSEEEQYDEDNVDLDMLPTMLVYRDGELVHNWVRVDWEAGTAGIEELLTKHRILPQRDTMFGGFGVPSDDEDVFDENLLWSDDDDK</sequence>
<dbReference type="SUPFAM" id="SSF52833">
    <property type="entry name" value="Thioredoxin-like"/>
    <property type="match status" value="1"/>
</dbReference>
<dbReference type="InterPro" id="IPR051499">
    <property type="entry name" value="Phosducin-like_reg"/>
</dbReference>
<dbReference type="Gene3D" id="1.20.5.110">
    <property type="match status" value="1"/>
</dbReference>
<accession>A0A0W0EWK6</accession>
<gene>
    <name evidence="5" type="ORF">WG66_19037</name>
</gene>
<dbReference type="InterPro" id="IPR000727">
    <property type="entry name" value="T_SNARE_dom"/>
</dbReference>
<dbReference type="InterPro" id="IPR039899">
    <property type="entry name" value="BET1_SNARE"/>
</dbReference>
<dbReference type="PANTHER" id="PTHR46052:SF1">
    <property type="entry name" value="PHOSDUCIN-LIKE PROTEIN"/>
    <property type="match status" value="1"/>
</dbReference>
<proteinExistence type="inferred from homology"/>
<feature type="domain" description="T-SNARE coiled-coil homology" evidence="4">
    <location>
        <begin position="10"/>
        <end position="59"/>
    </location>
</feature>
<dbReference type="CDD" id="cd15853">
    <property type="entry name" value="SNARE_Bet1"/>
    <property type="match status" value="1"/>
</dbReference>
<organism evidence="5 6">
    <name type="scientific">Moniliophthora roreri</name>
    <name type="common">Frosty pod rot fungus</name>
    <name type="synonym">Monilia roreri</name>
    <dbReference type="NCBI Taxonomy" id="221103"/>
    <lineage>
        <taxon>Eukaryota</taxon>
        <taxon>Fungi</taxon>
        <taxon>Dikarya</taxon>
        <taxon>Basidiomycota</taxon>
        <taxon>Agaricomycotina</taxon>
        <taxon>Agaricomycetes</taxon>
        <taxon>Agaricomycetidae</taxon>
        <taxon>Agaricales</taxon>
        <taxon>Marasmiineae</taxon>
        <taxon>Marasmiaceae</taxon>
        <taxon>Moniliophthora</taxon>
    </lineage>
</organism>
<evidence type="ECO:0000256" key="2">
    <source>
        <dbReference type="ARBA" id="ARBA00046280"/>
    </source>
</evidence>
<feature type="compositionally biased region" description="Basic and acidic residues" evidence="3">
    <location>
        <begin position="130"/>
        <end position="158"/>
    </location>
</feature>
<comment type="similarity">
    <text evidence="1">Belongs to the phosducin family.</text>
</comment>
<evidence type="ECO:0000259" key="4">
    <source>
        <dbReference type="PROSITE" id="PS50192"/>
    </source>
</evidence>
<dbReference type="PROSITE" id="PS50192">
    <property type="entry name" value="T_SNARE"/>
    <property type="match status" value="1"/>
</dbReference>
<dbReference type="Proteomes" id="UP000054988">
    <property type="component" value="Unassembled WGS sequence"/>
</dbReference>
<evidence type="ECO:0000313" key="6">
    <source>
        <dbReference type="Proteomes" id="UP000054988"/>
    </source>
</evidence>
<dbReference type="Pfam" id="PF02114">
    <property type="entry name" value="Phosducin"/>
    <property type="match status" value="1"/>
</dbReference>
<reference evidence="5 6" key="1">
    <citation type="submission" date="2015-12" db="EMBL/GenBank/DDBJ databases">
        <title>Draft genome sequence of Moniliophthora roreri, the causal agent of frosty pod rot of cacao.</title>
        <authorList>
            <person name="Aime M.C."/>
            <person name="Diaz-Valderrama J.R."/>
            <person name="Kijpornyongpan T."/>
            <person name="Phillips-Mora W."/>
        </authorList>
    </citation>
    <scope>NUCLEOTIDE SEQUENCE [LARGE SCALE GENOMIC DNA]</scope>
    <source>
        <strain evidence="5 6">MCA 2952</strain>
    </source>
</reference>
<dbReference type="eggNOG" id="KOG3171">
    <property type="taxonomic scope" value="Eukaryota"/>
</dbReference>
<dbReference type="GO" id="GO:0012505">
    <property type="term" value="C:endomembrane system"/>
    <property type="evidence" value="ECO:0007669"/>
    <property type="project" value="UniProtKB-SubCell"/>
</dbReference>
<feature type="compositionally biased region" description="Acidic residues" evidence="3">
    <location>
        <begin position="305"/>
        <end position="317"/>
    </location>
</feature>
<dbReference type="SUPFAM" id="SSF58038">
    <property type="entry name" value="SNARE fusion complex"/>
    <property type="match status" value="1"/>
</dbReference>
<dbReference type="EMBL" id="LATX01002480">
    <property type="protein sequence ID" value="KTB28389.1"/>
    <property type="molecule type" value="Genomic_DNA"/>
</dbReference>
<protein>
    <recommendedName>
        <fullName evidence="4">t-SNARE coiled-coil homology domain-containing protein</fullName>
    </recommendedName>
</protein>
<evidence type="ECO:0000313" key="5">
    <source>
        <dbReference type="EMBL" id="KTB28389.1"/>
    </source>
</evidence>
<feature type="compositionally biased region" description="Low complexity" evidence="3">
    <location>
        <begin position="74"/>
        <end position="87"/>
    </location>
</feature>
<evidence type="ECO:0000256" key="1">
    <source>
        <dbReference type="ARBA" id="ARBA00009686"/>
    </source>
</evidence>
<dbReference type="PANTHER" id="PTHR46052">
    <property type="entry name" value="PHOSDUCIN-LIKE PROTEIN"/>
    <property type="match status" value="1"/>
</dbReference>
<name>A0A0W0EWK6_MONRR</name>
<feature type="region of interest" description="Disordered" evidence="3">
    <location>
        <begin position="71"/>
        <end position="161"/>
    </location>
</feature>
<dbReference type="InterPro" id="IPR024253">
    <property type="entry name" value="Phosducin_thioredoxin-like_dom"/>
</dbReference>
<evidence type="ECO:0000256" key="3">
    <source>
        <dbReference type="SAM" id="MobiDB-lite"/>
    </source>
</evidence>
<comment type="subcellular location">
    <subcellularLocation>
        <location evidence="2">Endomembrane system</location>
        <topology evidence="2">Single-pass type IV membrane protein</topology>
    </subcellularLocation>
</comment>
<feature type="region of interest" description="Disordered" evidence="3">
    <location>
        <begin position="273"/>
        <end position="317"/>
    </location>
</feature>
<dbReference type="InterPro" id="IPR036249">
    <property type="entry name" value="Thioredoxin-like_sf"/>
</dbReference>
<comment type="caution">
    <text evidence="5">The sequence shown here is derived from an EMBL/GenBank/DDBJ whole genome shotgun (WGS) entry which is preliminary data.</text>
</comment>
<dbReference type="Gene3D" id="3.40.30.10">
    <property type="entry name" value="Glutaredoxin"/>
    <property type="match status" value="1"/>
</dbReference>